<dbReference type="SUPFAM" id="SSF52540">
    <property type="entry name" value="P-loop containing nucleoside triphosphate hydrolases"/>
    <property type="match status" value="1"/>
</dbReference>
<evidence type="ECO:0000259" key="1">
    <source>
        <dbReference type="Pfam" id="PF07693"/>
    </source>
</evidence>
<dbReference type="Pfam" id="PF07693">
    <property type="entry name" value="KAP_NTPase"/>
    <property type="match status" value="1"/>
</dbReference>
<dbReference type="Proteomes" id="UP000033033">
    <property type="component" value="Chromosome"/>
</dbReference>
<name>A0A0E3QS67_METBA</name>
<dbReference type="RefSeq" id="WP_048154570.1">
    <property type="nucleotide sequence ID" value="NZ_CP009528.1"/>
</dbReference>
<reference evidence="2 3" key="1">
    <citation type="submission" date="2014-07" db="EMBL/GenBank/DDBJ databases">
        <title>Methanogenic archaea and the global carbon cycle.</title>
        <authorList>
            <person name="Henriksen J.R."/>
            <person name="Luke J."/>
            <person name="Reinhart S."/>
            <person name="Benedict M.N."/>
            <person name="Youngblut N.D."/>
            <person name="Metcalf M.E."/>
            <person name="Whitaker R.J."/>
            <person name="Metcalf W.W."/>
        </authorList>
    </citation>
    <scope>NUCLEOTIDE SEQUENCE [LARGE SCALE GENOMIC DNA]</scope>
    <source>
        <strain evidence="2 3">MS</strain>
    </source>
</reference>
<accession>A0A0E3QS67</accession>
<dbReference type="GeneID" id="24843857"/>
<dbReference type="HOGENOM" id="CLU_041246_1_0_2"/>
<dbReference type="STRING" id="1434108.MSBRM_0661"/>
<dbReference type="InterPro" id="IPR027417">
    <property type="entry name" value="P-loop_NTPase"/>
</dbReference>
<organism evidence="2 3">
    <name type="scientific">Methanosarcina barkeri MS</name>
    <dbReference type="NCBI Taxonomy" id="1434108"/>
    <lineage>
        <taxon>Archaea</taxon>
        <taxon>Methanobacteriati</taxon>
        <taxon>Methanobacteriota</taxon>
        <taxon>Stenosarchaea group</taxon>
        <taxon>Methanomicrobia</taxon>
        <taxon>Methanosarcinales</taxon>
        <taxon>Methanosarcinaceae</taxon>
        <taxon>Methanosarcina</taxon>
    </lineage>
</organism>
<evidence type="ECO:0000313" key="2">
    <source>
        <dbReference type="EMBL" id="AKB53659.1"/>
    </source>
</evidence>
<feature type="domain" description="KAP NTPase" evidence="1">
    <location>
        <begin position="51"/>
        <end position="222"/>
    </location>
</feature>
<proteinExistence type="predicted"/>
<sequence length="421" mass="47831">MTDDLKSVYHLFNPEKALFDEELKKYYVEIGENETRISKLKTRLELGLETGEHIKILFTGHRGSGKSTALNRLVSHLSDQFFVVNYNVMKLLDLNDINYTDVLLSILAQLIENSKVNKIFLKSDLVERANKWGQTITEHLISNTKEGLGIGVGLPALINIFTWMKNETETRKEIRKEIGPRVSELISIINDIVAEIECTGKQVLVIIDNLEKSDPDKALDLFGNHGTQLSQPICNIIYTFPISLKSSDRFTQIRLNFSDDIMYPNIKVHEPDGSVNRESKERALMKEIVAKRVNSNLFESEALEYIIDMSGGVLRDYIRIIRDSAVTALTRGKTVIDKAVAEEVVNDLKNTFQAQLSDEDYDVLLEVSRSKSIKRDQGLVGLLHNLSVLEYTNGRNWCDLHPIVRTILEEKHLLQQNASSD</sequence>
<keyword evidence="3" id="KW-1185">Reference proteome</keyword>
<dbReference type="PATRIC" id="fig|1434108.4.peg.791"/>
<protein>
    <submittedName>
        <fullName evidence="2">Type II secretory pathway, ATPase PulE/Tfp pilus assembly pathway, ATPase PilB</fullName>
    </submittedName>
</protein>
<evidence type="ECO:0000313" key="3">
    <source>
        <dbReference type="Proteomes" id="UP000033033"/>
    </source>
</evidence>
<dbReference type="Gene3D" id="3.40.50.300">
    <property type="entry name" value="P-loop containing nucleotide triphosphate hydrolases"/>
    <property type="match status" value="1"/>
</dbReference>
<dbReference type="EMBL" id="CP009528">
    <property type="protein sequence ID" value="AKB53659.1"/>
    <property type="molecule type" value="Genomic_DNA"/>
</dbReference>
<dbReference type="KEGG" id="mby:MSBRM_0661"/>
<dbReference type="AlphaFoldDB" id="A0A0E3QS67"/>
<gene>
    <name evidence="2" type="ORF">MSBRM_0661</name>
</gene>
<dbReference type="InterPro" id="IPR011646">
    <property type="entry name" value="KAP_P-loop"/>
</dbReference>